<dbReference type="Pfam" id="PF00191">
    <property type="entry name" value="Annexin"/>
    <property type="match status" value="2"/>
</dbReference>
<dbReference type="GO" id="GO:0001786">
    <property type="term" value="F:phosphatidylserine binding"/>
    <property type="evidence" value="ECO:0007669"/>
    <property type="project" value="TreeGrafter"/>
</dbReference>
<dbReference type="Proteomes" id="UP000515151">
    <property type="component" value="Chromosome 4"/>
</dbReference>
<dbReference type="GO" id="GO:0009408">
    <property type="term" value="P:response to heat"/>
    <property type="evidence" value="ECO:0007669"/>
    <property type="project" value="TreeGrafter"/>
</dbReference>
<dbReference type="GeneID" id="116202732"/>
<reference evidence="4" key="2">
    <citation type="submission" date="2025-08" db="UniProtKB">
        <authorList>
            <consortium name="RefSeq"/>
        </authorList>
    </citation>
    <scope>IDENTIFICATION</scope>
    <source>
        <tissue evidence="4">Leaf</tissue>
    </source>
</reference>
<gene>
    <name evidence="4" type="primary">LOC116202732</name>
</gene>
<dbReference type="InterPro" id="IPR037104">
    <property type="entry name" value="Annexin_sf"/>
</dbReference>
<keyword evidence="1" id="KW-0677">Repeat</keyword>
<dbReference type="PANTHER" id="PTHR10502">
    <property type="entry name" value="ANNEXIN"/>
    <property type="match status" value="1"/>
</dbReference>
<name>A0A6P8D6T3_PUNGR</name>
<dbReference type="PANTHER" id="PTHR10502:SF190">
    <property type="entry name" value="OS09G0453300 PROTEIN"/>
    <property type="match status" value="1"/>
</dbReference>
<dbReference type="RefSeq" id="XP_031390199.1">
    <property type="nucleotide sequence ID" value="XM_031534339.1"/>
</dbReference>
<dbReference type="Gene3D" id="1.10.220.10">
    <property type="entry name" value="Annexin"/>
    <property type="match status" value="4"/>
</dbReference>
<dbReference type="PROSITE" id="PS51897">
    <property type="entry name" value="ANNEXIN_2"/>
    <property type="match status" value="2"/>
</dbReference>
<keyword evidence="3" id="KW-1185">Reference proteome</keyword>
<accession>A0A6P8D6T3</accession>
<protein>
    <submittedName>
        <fullName evidence="4">Annexin A13-like</fullName>
    </submittedName>
</protein>
<dbReference type="SMART" id="SM00335">
    <property type="entry name" value="ANX"/>
    <property type="match status" value="4"/>
</dbReference>
<evidence type="ECO:0000256" key="1">
    <source>
        <dbReference type="ARBA" id="ARBA00022737"/>
    </source>
</evidence>
<dbReference type="AlphaFoldDB" id="A0A6P8D6T3"/>
<evidence type="ECO:0000313" key="3">
    <source>
        <dbReference type="Proteomes" id="UP000515151"/>
    </source>
</evidence>
<dbReference type="GO" id="GO:0005886">
    <property type="term" value="C:plasma membrane"/>
    <property type="evidence" value="ECO:0007669"/>
    <property type="project" value="TreeGrafter"/>
</dbReference>
<evidence type="ECO:0000256" key="2">
    <source>
        <dbReference type="ARBA" id="ARBA00023216"/>
    </source>
</evidence>
<organism evidence="3 4">
    <name type="scientific">Punica granatum</name>
    <name type="common">Pomegranate</name>
    <dbReference type="NCBI Taxonomy" id="22663"/>
    <lineage>
        <taxon>Eukaryota</taxon>
        <taxon>Viridiplantae</taxon>
        <taxon>Streptophyta</taxon>
        <taxon>Embryophyta</taxon>
        <taxon>Tracheophyta</taxon>
        <taxon>Spermatophyta</taxon>
        <taxon>Magnoliopsida</taxon>
        <taxon>eudicotyledons</taxon>
        <taxon>Gunneridae</taxon>
        <taxon>Pentapetalae</taxon>
        <taxon>rosids</taxon>
        <taxon>malvids</taxon>
        <taxon>Myrtales</taxon>
        <taxon>Lythraceae</taxon>
        <taxon>Punica</taxon>
    </lineage>
</organism>
<dbReference type="GO" id="GO:0005509">
    <property type="term" value="F:calcium ion binding"/>
    <property type="evidence" value="ECO:0007669"/>
    <property type="project" value="InterPro"/>
</dbReference>
<keyword evidence="2" id="KW-0041">Annexin</keyword>
<dbReference type="GO" id="GO:0009409">
    <property type="term" value="P:response to cold"/>
    <property type="evidence" value="ECO:0007669"/>
    <property type="project" value="TreeGrafter"/>
</dbReference>
<sequence length="337" mass="38209">MPPMATKILTFPTHNNFESDCREIHDSLSGGLGHLLHVLVRRSRLEILQIRGTYREMYGEDLAQRLQQSDSNAVELYTEARRALMLFLLDPYERDAVLACKAIKQDETNYGVLVEIFTGRKSSHIELIKRAYLAKFRRHLDQDIVNIEPPHPFQRILGALATSHKAHEVDASQHIAKCDARRLYETGEGQSGGGAVEEAVVLEILSKRSILQLKYTLSSYWHIYGHDYSESLKRGSSSEFEDALYMVVKCIMNSTDYFAEKLYQCIEGKSRDKGALIRVMVSRAEVDLNAIQSFFKRKYGIELKDSIAKSIPPGDYREFLVALATKPTSSAPSTELD</sequence>
<proteinExistence type="predicted"/>
<dbReference type="GO" id="GO:0009651">
    <property type="term" value="P:response to salt stress"/>
    <property type="evidence" value="ECO:0007669"/>
    <property type="project" value="TreeGrafter"/>
</dbReference>
<dbReference type="GO" id="GO:0009414">
    <property type="term" value="P:response to water deprivation"/>
    <property type="evidence" value="ECO:0007669"/>
    <property type="project" value="TreeGrafter"/>
</dbReference>
<dbReference type="OrthoDB" id="37886at2759"/>
<dbReference type="SUPFAM" id="SSF47874">
    <property type="entry name" value="Annexin"/>
    <property type="match status" value="1"/>
</dbReference>
<evidence type="ECO:0000313" key="4">
    <source>
        <dbReference type="RefSeq" id="XP_031390199.1"/>
    </source>
</evidence>
<dbReference type="InterPro" id="IPR018502">
    <property type="entry name" value="Annexin_repeat"/>
</dbReference>
<dbReference type="FunFam" id="1.10.220.10:FF:000001">
    <property type="entry name" value="Annexin"/>
    <property type="match status" value="1"/>
</dbReference>
<reference evidence="3" key="1">
    <citation type="journal article" date="2020" name="Plant Biotechnol. J.">
        <title>The pomegranate (Punica granatum L.) draft genome dissects genetic divergence between soft- and hard-seeded cultivars.</title>
        <authorList>
            <person name="Luo X."/>
            <person name="Li H."/>
            <person name="Wu Z."/>
            <person name="Yao W."/>
            <person name="Zhao P."/>
            <person name="Cao D."/>
            <person name="Yu H."/>
            <person name="Li K."/>
            <person name="Poudel K."/>
            <person name="Zhao D."/>
            <person name="Zhang F."/>
            <person name="Xia X."/>
            <person name="Chen L."/>
            <person name="Wang Q."/>
            <person name="Jing D."/>
            <person name="Cao S."/>
        </authorList>
    </citation>
    <scope>NUCLEOTIDE SEQUENCE [LARGE SCALE GENOMIC DNA]</scope>
    <source>
        <strain evidence="3">cv. Tunisia</strain>
    </source>
</reference>
<dbReference type="GO" id="GO:0005544">
    <property type="term" value="F:calcium-dependent phospholipid binding"/>
    <property type="evidence" value="ECO:0007669"/>
    <property type="project" value="InterPro"/>
</dbReference>
<dbReference type="GO" id="GO:0005737">
    <property type="term" value="C:cytoplasm"/>
    <property type="evidence" value="ECO:0007669"/>
    <property type="project" value="TreeGrafter"/>
</dbReference>